<dbReference type="AlphaFoldDB" id="A0A0K2V133"/>
<organism evidence="1">
    <name type="scientific">Lepeophtheirus salmonis</name>
    <name type="common">Salmon louse</name>
    <name type="synonym">Caligus salmonis</name>
    <dbReference type="NCBI Taxonomy" id="72036"/>
    <lineage>
        <taxon>Eukaryota</taxon>
        <taxon>Metazoa</taxon>
        <taxon>Ecdysozoa</taxon>
        <taxon>Arthropoda</taxon>
        <taxon>Crustacea</taxon>
        <taxon>Multicrustacea</taxon>
        <taxon>Hexanauplia</taxon>
        <taxon>Copepoda</taxon>
        <taxon>Siphonostomatoida</taxon>
        <taxon>Caligidae</taxon>
        <taxon>Lepeophtheirus</taxon>
    </lineage>
</organism>
<evidence type="ECO:0000313" key="1">
    <source>
        <dbReference type="EMBL" id="CDW43696.1"/>
    </source>
</evidence>
<accession>A0A0K2V133</accession>
<protein>
    <submittedName>
        <fullName evidence="1">Uncharacterized protein</fullName>
    </submittedName>
</protein>
<reference evidence="1" key="1">
    <citation type="submission" date="2014-05" db="EMBL/GenBank/DDBJ databases">
        <authorList>
            <person name="Chronopoulou M."/>
        </authorList>
    </citation>
    <scope>NUCLEOTIDE SEQUENCE</scope>
    <source>
        <tissue evidence="1">Whole organism</tissue>
    </source>
</reference>
<proteinExistence type="predicted"/>
<dbReference type="EMBL" id="HACA01026335">
    <property type="protein sequence ID" value="CDW43696.1"/>
    <property type="molecule type" value="Transcribed_RNA"/>
</dbReference>
<name>A0A0K2V133_LEPSM</name>
<sequence>MSKRFPVLRFNKLMGGYRAMRQCVVIKENYLVLPGFIFWAFLEYCTVRFGQLLLVSITINGLTGLEKVISYDTHWSQNQHIIASSFLPSKSPIWYFSNDLKHCALH</sequence>